<evidence type="ECO:0000256" key="6">
    <source>
        <dbReference type="ARBA" id="ARBA00023316"/>
    </source>
</evidence>
<comment type="similarity">
    <text evidence="7">Belongs to the transglycosylase MltG family.</text>
</comment>
<evidence type="ECO:0000256" key="5">
    <source>
        <dbReference type="ARBA" id="ARBA00023239"/>
    </source>
</evidence>
<proteinExistence type="inferred from homology"/>
<gene>
    <name evidence="7" type="primary">mltG</name>
    <name evidence="8" type="ORF">CEX98_20250</name>
</gene>
<dbReference type="Gene3D" id="3.30.160.60">
    <property type="entry name" value="Classic Zinc Finger"/>
    <property type="match status" value="1"/>
</dbReference>
<dbReference type="Pfam" id="PF02618">
    <property type="entry name" value="YceG"/>
    <property type="match status" value="1"/>
</dbReference>
<sequence length="323" mass="36658">MKKLFIIVAIVIAAGAWWVSQQINRIKFEPLTLSETLVEVKPGQTFTQLCQLWQRSGALSSCFPYQLYSKLAPKLFSVQAGFYDVEGHTVLEAIAKISGGEQHSFSFTIIEGMPIWEVKKKLQQAPYLIQDTDVLTTQLGITQNSVEGWLYPDTYHYHGNDSAVRLLKRAHRKMQKVLEQEWQNRMPDLPLNTPYEALILASIIEKETGVKAEREKVASVFINRLRKGMRLQTDPTIIYGIGEHFDGDIKRKDMLEKTPYNTYRIDGLPPTPIAMPSQASIHAALNPATTDFFYFVASGDGGHHFSTTLTEHNKAVRKYILKQ</sequence>
<dbReference type="GO" id="GO:0005886">
    <property type="term" value="C:plasma membrane"/>
    <property type="evidence" value="ECO:0007669"/>
    <property type="project" value="UniProtKB-UniRule"/>
</dbReference>
<dbReference type="PANTHER" id="PTHR30518">
    <property type="entry name" value="ENDOLYTIC MUREIN TRANSGLYCOSYLASE"/>
    <property type="match status" value="1"/>
</dbReference>
<keyword evidence="2 7" id="KW-0812">Transmembrane</keyword>
<feature type="site" description="Important for catalytic activity" evidence="7">
    <location>
        <position position="207"/>
    </location>
</feature>
<keyword evidence="5 7" id="KW-0456">Lyase</keyword>
<dbReference type="EMBL" id="NKHF01000101">
    <property type="protein sequence ID" value="PCK29857.1"/>
    <property type="molecule type" value="Genomic_DNA"/>
</dbReference>
<evidence type="ECO:0000256" key="7">
    <source>
        <dbReference type="HAMAP-Rule" id="MF_02065"/>
    </source>
</evidence>
<dbReference type="FunFam" id="3.30.160.60:FF:000242">
    <property type="entry name" value="Endolytic murein transglycosylase"/>
    <property type="match status" value="1"/>
</dbReference>
<dbReference type="OrthoDB" id="9814591at2"/>
<evidence type="ECO:0000313" key="8">
    <source>
        <dbReference type="EMBL" id="PCK29857.1"/>
    </source>
</evidence>
<evidence type="ECO:0000313" key="9">
    <source>
        <dbReference type="Proteomes" id="UP000228621"/>
    </source>
</evidence>
<keyword evidence="9" id="KW-1185">Reference proteome</keyword>
<keyword evidence="3 7" id="KW-1133">Transmembrane helix</keyword>
<keyword evidence="6 7" id="KW-0961">Cell wall biogenesis/degradation</keyword>
<evidence type="ECO:0000256" key="3">
    <source>
        <dbReference type="ARBA" id="ARBA00022989"/>
    </source>
</evidence>
<comment type="function">
    <text evidence="7">Functions as a peptidoglycan terminase that cleaves nascent peptidoglycan strands endolytically to terminate their elongation.</text>
</comment>
<dbReference type="Proteomes" id="UP000228621">
    <property type="component" value="Unassembled WGS sequence"/>
</dbReference>
<dbReference type="GO" id="GO:0009252">
    <property type="term" value="P:peptidoglycan biosynthetic process"/>
    <property type="evidence" value="ECO:0007669"/>
    <property type="project" value="UniProtKB-UniRule"/>
</dbReference>
<dbReference type="HAMAP" id="MF_02065">
    <property type="entry name" value="MltG"/>
    <property type="match status" value="1"/>
</dbReference>
<comment type="catalytic activity">
    <reaction evidence="7">
        <text>a peptidoglycan chain = a peptidoglycan chain with N-acetyl-1,6-anhydromuramyl-[peptide] at the reducing end + a peptidoglycan chain with N-acetylglucosamine at the non-reducing end.</text>
        <dbReference type="EC" id="4.2.2.29"/>
    </reaction>
</comment>
<keyword evidence="1 7" id="KW-1003">Cell membrane</keyword>
<keyword evidence="4 7" id="KW-0472">Membrane</keyword>
<evidence type="ECO:0000256" key="1">
    <source>
        <dbReference type="ARBA" id="ARBA00022475"/>
    </source>
</evidence>
<reference evidence="9" key="1">
    <citation type="journal article" date="2019" name="Genome Announc.">
        <title>Draft Genome Sequence of Pseudoalteromonas piscicida Strain 36Y ROTHPW, an Hypersaline Seawater Isolate from the South Coast of Sonora, Mexico.</title>
        <authorList>
            <person name="Sanchez-Diaz R."/>
            <person name="Molina-Garza Z.J."/>
            <person name="Cruz-Suarez L.E."/>
            <person name="Selvin J."/>
            <person name="Kiran G.S."/>
            <person name="Ibarra-Gamez J.C."/>
            <person name="Gomez-Gil B."/>
            <person name="Galaviz-Silva L."/>
        </authorList>
    </citation>
    <scope>NUCLEOTIDE SEQUENCE [LARGE SCALE GENOMIC DNA]</scope>
    <source>
        <strain evidence="9">36Y_RITHPW</strain>
    </source>
</reference>
<dbReference type="AlphaFoldDB" id="A0A2A5JKC9"/>
<organism evidence="8 9">
    <name type="scientific">Pseudoalteromonas piscicida</name>
    <dbReference type="NCBI Taxonomy" id="43662"/>
    <lineage>
        <taxon>Bacteria</taxon>
        <taxon>Pseudomonadati</taxon>
        <taxon>Pseudomonadota</taxon>
        <taxon>Gammaproteobacteria</taxon>
        <taxon>Alteromonadales</taxon>
        <taxon>Pseudoalteromonadaceae</taxon>
        <taxon>Pseudoalteromonas</taxon>
    </lineage>
</organism>
<evidence type="ECO:0000256" key="2">
    <source>
        <dbReference type="ARBA" id="ARBA00022692"/>
    </source>
</evidence>
<dbReference type="EC" id="4.2.2.29" evidence="7"/>
<keyword evidence="7" id="KW-0997">Cell inner membrane</keyword>
<accession>A0A2A5JKC9</accession>
<name>A0A2A5JKC9_PSEO7</name>
<dbReference type="PANTHER" id="PTHR30518:SF2">
    <property type="entry name" value="ENDOLYTIC MUREIN TRANSGLYCOSYLASE"/>
    <property type="match status" value="1"/>
</dbReference>
<dbReference type="GO" id="GO:0071555">
    <property type="term" value="P:cell wall organization"/>
    <property type="evidence" value="ECO:0007669"/>
    <property type="project" value="UniProtKB-KW"/>
</dbReference>
<dbReference type="NCBIfam" id="TIGR00247">
    <property type="entry name" value="endolytic transglycosylase MltG"/>
    <property type="match status" value="1"/>
</dbReference>
<dbReference type="CDD" id="cd08010">
    <property type="entry name" value="MltG_like"/>
    <property type="match status" value="1"/>
</dbReference>
<dbReference type="GO" id="GO:0008932">
    <property type="term" value="F:lytic endotransglycosylase activity"/>
    <property type="evidence" value="ECO:0007669"/>
    <property type="project" value="UniProtKB-UniRule"/>
</dbReference>
<evidence type="ECO:0000256" key="4">
    <source>
        <dbReference type="ARBA" id="ARBA00023136"/>
    </source>
</evidence>
<dbReference type="RefSeq" id="WP_099643814.1">
    <property type="nucleotide sequence ID" value="NZ_NKHF01000101.1"/>
</dbReference>
<protein>
    <recommendedName>
        <fullName evidence="7">Endolytic murein transglycosylase</fullName>
        <ecNumber evidence="7">4.2.2.29</ecNumber>
    </recommendedName>
    <alternativeName>
        <fullName evidence="7">Peptidoglycan lytic transglycosylase</fullName>
    </alternativeName>
    <alternativeName>
        <fullName evidence="7">Peptidoglycan polymerization terminase</fullName>
    </alternativeName>
</protein>
<comment type="caution">
    <text evidence="8">The sequence shown here is derived from an EMBL/GenBank/DDBJ whole genome shotgun (WGS) entry which is preliminary data.</text>
</comment>
<dbReference type="InterPro" id="IPR003770">
    <property type="entry name" value="MLTG-like"/>
</dbReference>